<dbReference type="OrthoDB" id="5431013at2759"/>
<organism evidence="2 3">
    <name type="scientific">Fusarium piperis</name>
    <dbReference type="NCBI Taxonomy" id="1435070"/>
    <lineage>
        <taxon>Eukaryota</taxon>
        <taxon>Fungi</taxon>
        <taxon>Dikarya</taxon>
        <taxon>Ascomycota</taxon>
        <taxon>Pezizomycotina</taxon>
        <taxon>Sordariomycetes</taxon>
        <taxon>Hypocreomycetidae</taxon>
        <taxon>Hypocreales</taxon>
        <taxon>Nectriaceae</taxon>
        <taxon>Fusarium</taxon>
        <taxon>Fusarium solani species complex</taxon>
    </lineage>
</organism>
<sequence length="429" mass="49060">MQSLVQQQKRDGAAMRSDVGKAIREIDNRITALDTVFALYQQHFKDAFSFMSREIRVSEEHVGNIVRNELRRQLRPLVEEILTKSEIQNSAMLEHFRVLIDDAATEILKCIASEGDRKEQLTTRDTNSTPSQHHSANAEQHPQHSMMARPATQEHTNSLDTDPASLARASRTWCSTTKHSYQANIPYIGSFRVEYRTHEERKGRFCTFRIDFWPSTIFLLRRSISLKYSTRPDIQGMSVSMLHTPGATELLSSYSTKVPIPHKQPRKFSGLVCYAQLSYWVLFRSGQDSLNALLTREIATTFIIPPCYDRRFVSMAKHFESFCTTFHSMVALGCDLEDCEFTICDHHLDPKFSKLPFDCRKRDRQENDPKEAVSESDSISMIHGSSTQSQCEDTDDEAQEDYLGSIRRLAGFLNLQGFDLLHNSGNSDV</sequence>
<feature type="region of interest" description="Disordered" evidence="1">
    <location>
        <begin position="363"/>
        <end position="399"/>
    </location>
</feature>
<feature type="compositionally biased region" description="Polar residues" evidence="1">
    <location>
        <begin position="375"/>
        <end position="391"/>
    </location>
</feature>
<dbReference type="EMBL" id="JAPEUR010000067">
    <property type="protein sequence ID" value="KAJ4323716.1"/>
    <property type="molecule type" value="Genomic_DNA"/>
</dbReference>
<feature type="region of interest" description="Disordered" evidence="1">
    <location>
        <begin position="118"/>
        <end position="160"/>
    </location>
</feature>
<evidence type="ECO:0000256" key="1">
    <source>
        <dbReference type="SAM" id="MobiDB-lite"/>
    </source>
</evidence>
<gene>
    <name evidence="2" type="ORF">N0V84_004191</name>
</gene>
<feature type="compositionally biased region" description="Polar residues" evidence="1">
    <location>
        <begin position="123"/>
        <end position="140"/>
    </location>
</feature>
<feature type="compositionally biased region" description="Basic and acidic residues" evidence="1">
    <location>
        <begin position="363"/>
        <end position="373"/>
    </location>
</feature>
<evidence type="ECO:0000313" key="3">
    <source>
        <dbReference type="Proteomes" id="UP001140502"/>
    </source>
</evidence>
<dbReference type="AlphaFoldDB" id="A0A9W8WG08"/>
<dbReference type="Proteomes" id="UP001140502">
    <property type="component" value="Unassembled WGS sequence"/>
</dbReference>
<protein>
    <submittedName>
        <fullName evidence="2">Uncharacterized protein</fullName>
    </submittedName>
</protein>
<accession>A0A9W8WG08</accession>
<comment type="caution">
    <text evidence="2">The sequence shown here is derived from an EMBL/GenBank/DDBJ whole genome shotgun (WGS) entry which is preliminary data.</text>
</comment>
<reference evidence="2" key="1">
    <citation type="submission" date="2022-10" db="EMBL/GenBank/DDBJ databases">
        <title>Tapping the CABI collections for fungal endophytes: first genome assemblies for Collariella, Neodidymelliopsis, Ascochyta clinopodiicola, Didymella pomorum, Didymosphaeria variabile, Neocosmospora piperis and Neocucurbitaria cava.</title>
        <authorList>
            <person name="Hill R."/>
        </authorList>
    </citation>
    <scope>NUCLEOTIDE SEQUENCE</scope>
    <source>
        <strain evidence="2">IMI 366586</strain>
    </source>
</reference>
<name>A0A9W8WG08_9HYPO</name>
<keyword evidence="3" id="KW-1185">Reference proteome</keyword>
<proteinExistence type="predicted"/>
<evidence type="ECO:0000313" key="2">
    <source>
        <dbReference type="EMBL" id="KAJ4323716.1"/>
    </source>
</evidence>